<dbReference type="Gene3D" id="3.30.565.10">
    <property type="entry name" value="Histidine kinase-like ATPase, C-terminal domain"/>
    <property type="match status" value="1"/>
</dbReference>
<dbReference type="GO" id="GO:0000155">
    <property type="term" value="F:phosphorelay sensor kinase activity"/>
    <property type="evidence" value="ECO:0007669"/>
    <property type="project" value="InterPro"/>
</dbReference>
<dbReference type="Pfam" id="PF13185">
    <property type="entry name" value="GAF_2"/>
    <property type="match status" value="1"/>
</dbReference>
<dbReference type="Pfam" id="PF00512">
    <property type="entry name" value="HisKA"/>
    <property type="match status" value="1"/>
</dbReference>
<dbReference type="SUPFAM" id="SSF55874">
    <property type="entry name" value="ATPase domain of HSP90 chaperone/DNA topoisomerase II/histidine kinase"/>
    <property type="match status" value="1"/>
</dbReference>
<comment type="subcellular location">
    <subcellularLocation>
        <location evidence="2">Cell membrane</location>
    </subcellularLocation>
</comment>
<dbReference type="Gene3D" id="3.30.450.40">
    <property type="match status" value="2"/>
</dbReference>
<evidence type="ECO:0000256" key="5">
    <source>
        <dbReference type="ARBA" id="ARBA00022679"/>
    </source>
</evidence>
<evidence type="ECO:0000256" key="2">
    <source>
        <dbReference type="ARBA" id="ARBA00004236"/>
    </source>
</evidence>
<dbReference type="EMBL" id="FZNR01000004">
    <property type="protein sequence ID" value="SNR66183.1"/>
    <property type="molecule type" value="Genomic_DNA"/>
</dbReference>
<dbReference type="InterPro" id="IPR003018">
    <property type="entry name" value="GAF"/>
</dbReference>
<dbReference type="SMART" id="SM00065">
    <property type="entry name" value="GAF"/>
    <property type="match status" value="2"/>
</dbReference>
<accession>A0A238Y6B2</accession>
<dbReference type="EC" id="2.7.13.3" evidence="3"/>
<evidence type="ECO:0000256" key="7">
    <source>
        <dbReference type="ARBA" id="ARBA00023012"/>
    </source>
</evidence>
<dbReference type="SMART" id="SM00387">
    <property type="entry name" value="HATPase_c"/>
    <property type="match status" value="1"/>
</dbReference>
<evidence type="ECO:0000256" key="4">
    <source>
        <dbReference type="ARBA" id="ARBA00022553"/>
    </source>
</evidence>
<evidence type="ECO:0000256" key="3">
    <source>
        <dbReference type="ARBA" id="ARBA00012438"/>
    </source>
</evidence>
<dbReference type="InterPro" id="IPR036097">
    <property type="entry name" value="HisK_dim/P_sf"/>
</dbReference>
<dbReference type="Pfam" id="PF02518">
    <property type="entry name" value="HATPase_c"/>
    <property type="match status" value="1"/>
</dbReference>
<dbReference type="Proteomes" id="UP000198415">
    <property type="component" value="Unassembled WGS sequence"/>
</dbReference>
<name>A0A238Y6B2_9ACTN</name>
<dbReference type="SUPFAM" id="SSF55781">
    <property type="entry name" value="GAF domain-like"/>
    <property type="match status" value="2"/>
</dbReference>
<dbReference type="Gene3D" id="3.30.450.20">
    <property type="entry name" value="PAS domain"/>
    <property type="match status" value="1"/>
</dbReference>
<dbReference type="PROSITE" id="PS50109">
    <property type="entry name" value="HIS_KIN"/>
    <property type="match status" value="1"/>
</dbReference>
<keyword evidence="5" id="KW-0808">Transferase</keyword>
<sequence length="762" mass="82096">MAVLDAPARLHAVAQARGAFAGKPAGFDAVARMSARLANAPIGMISLLGAAEEELIGRYGVPEWFVPGRRGARRHALCAYVVCVNEVLAIEDLFADEATADDLLQNNPLLVDGGIRSFAGAPLRDEAGRPLGAVAVADTVTRAWHPSDLAVLTEFAELLRFEPDGEAMGATLAMLANRPPPSVPADQVWPPSIRASLQRQRQVFAALLDSLQVGVVVADSAGQPLLVNRMARELNKLPAGLSPEEAIQTVLGRLRHPDGTPFQRHELVHVRALHDEFVHRAESIMHDRGVLDQHVVAYGKAIRTDDGNLLGAVTTLLNVTERWRADRFRECNLRVATMLNHAGTVEEAGPELVNALGEALGWPCVALWLANPAEQLLNLVAHRIAPGIVLAAPIPARMGRGTSVTSECWQNGTLLWVPHYAESRYAREPGAQEFSPADAGSHPCTVVAVPIRDGDVVVGVLTCFADTVEYDRPLLTDLLEYLAEQVGYFLARRHSLELAMQLVRAKDDFIALVGHELRTPLTSITTCSDLLLEDEQLPDDARDLVEIVSRNVRSVHTIIDDLLDLAALESGHLGLQLRPVNLVAVISAAIAELGNPVGISLRAIMPSTVTLVGDAGRLRQMVDNLLSNAVKYSPDGGEIQVEIVAGEDCTELAVTDHGIGIPPDDRDQLFDRFYRGSNARHNIPGTGLGLTLVRTIVQAHGGTVALDSGNEDGTRILVCLPLHATQTTSAEGQPGITPRYPLRSLFRPLAPSARESVRREPG</sequence>
<evidence type="ECO:0000259" key="8">
    <source>
        <dbReference type="PROSITE" id="PS50109"/>
    </source>
</evidence>
<keyword evidence="7" id="KW-0902">Two-component regulatory system</keyword>
<dbReference type="SMART" id="SM00388">
    <property type="entry name" value="HisKA"/>
    <property type="match status" value="1"/>
</dbReference>
<dbReference type="InterPro" id="IPR036890">
    <property type="entry name" value="HATPase_C_sf"/>
</dbReference>
<evidence type="ECO:0000256" key="1">
    <source>
        <dbReference type="ARBA" id="ARBA00000085"/>
    </source>
</evidence>
<protein>
    <recommendedName>
        <fullName evidence="3">histidine kinase</fullName>
        <ecNumber evidence="3">2.7.13.3</ecNumber>
    </recommendedName>
</protein>
<dbReference type="SUPFAM" id="SSF55785">
    <property type="entry name" value="PYP-like sensor domain (PAS domain)"/>
    <property type="match status" value="1"/>
</dbReference>
<evidence type="ECO:0000256" key="6">
    <source>
        <dbReference type="ARBA" id="ARBA00022777"/>
    </source>
</evidence>
<dbReference type="InterPro" id="IPR000014">
    <property type="entry name" value="PAS"/>
</dbReference>
<gene>
    <name evidence="9" type="ORF">SAMN06264365_104264</name>
</gene>
<keyword evidence="10" id="KW-1185">Reference proteome</keyword>
<dbReference type="InterPro" id="IPR035965">
    <property type="entry name" value="PAS-like_dom_sf"/>
</dbReference>
<comment type="catalytic activity">
    <reaction evidence="1">
        <text>ATP + protein L-histidine = ADP + protein N-phospho-L-histidine.</text>
        <dbReference type="EC" id="2.7.13.3"/>
    </reaction>
</comment>
<keyword evidence="4" id="KW-0597">Phosphoprotein</keyword>
<dbReference type="InterPro" id="IPR004358">
    <property type="entry name" value="Sig_transdc_His_kin-like_C"/>
</dbReference>
<dbReference type="InterPro" id="IPR029016">
    <property type="entry name" value="GAF-like_dom_sf"/>
</dbReference>
<dbReference type="AlphaFoldDB" id="A0A238Y6B2"/>
<dbReference type="InterPro" id="IPR003594">
    <property type="entry name" value="HATPase_dom"/>
</dbReference>
<dbReference type="CDD" id="cd00075">
    <property type="entry name" value="HATPase"/>
    <property type="match status" value="1"/>
</dbReference>
<organism evidence="9 10">
    <name type="scientific">Actinoplanes regularis</name>
    <dbReference type="NCBI Taxonomy" id="52697"/>
    <lineage>
        <taxon>Bacteria</taxon>
        <taxon>Bacillati</taxon>
        <taxon>Actinomycetota</taxon>
        <taxon>Actinomycetes</taxon>
        <taxon>Micromonosporales</taxon>
        <taxon>Micromonosporaceae</taxon>
        <taxon>Actinoplanes</taxon>
    </lineage>
</organism>
<reference evidence="9 10" key="1">
    <citation type="submission" date="2017-06" db="EMBL/GenBank/DDBJ databases">
        <authorList>
            <person name="Kim H.J."/>
            <person name="Triplett B.A."/>
        </authorList>
    </citation>
    <scope>NUCLEOTIDE SEQUENCE [LARGE SCALE GENOMIC DNA]</scope>
    <source>
        <strain evidence="9 10">DSM 43151</strain>
    </source>
</reference>
<dbReference type="Gene3D" id="1.10.287.130">
    <property type="match status" value="1"/>
</dbReference>
<dbReference type="PRINTS" id="PR00344">
    <property type="entry name" value="BCTRLSENSOR"/>
</dbReference>
<keyword evidence="6 9" id="KW-0418">Kinase</keyword>
<dbReference type="InterPro" id="IPR005467">
    <property type="entry name" value="His_kinase_dom"/>
</dbReference>
<dbReference type="InterPro" id="IPR003661">
    <property type="entry name" value="HisK_dim/P_dom"/>
</dbReference>
<dbReference type="PANTHER" id="PTHR43711">
    <property type="entry name" value="TWO-COMPONENT HISTIDINE KINASE"/>
    <property type="match status" value="1"/>
</dbReference>
<dbReference type="InterPro" id="IPR050736">
    <property type="entry name" value="Sensor_HK_Regulatory"/>
</dbReference>
<dbReference type="Pfam" id="PF01590">
    <property type="entry name" value="GAF"/>
    <property type="match status" value="1"/>
</dbReference>
<evidence type="ECO:0000313" key="10">
    <source>
        <dbReference type="Proteomes" id="UP000198415"/>
    </source>
</evidence>
<dbReference type="CDD" id="cd00130">
    <property type="entry name" value="PAS"/>
    <property type="match status" value="1"/>
</dbReference>
<dbReference type="SUPFAM" id="SSF47384">
    <property type="entry name" value="Homodimeric domain of signal transducing histidine kinase"/>
    <property type="match status" value="1"/>
</dbReference>
<proteinExistence type="predicted"/>
<dbReference type="CDD" id="cd00082">
    <property type="entry name" value="HisKA"/>
    <property type="match status" value="1"/>
</dbReference>
<evidence type="ECO:0000313" key="9">
    <source>
        <dbReference type="EMBL" id="SNR66183.1"/>
    </source>
</evidence>
<dbReference type="PANTHER" id="PTHR43711:SF1">
    <property type="entry name" value="HISTIDINE KINASE 1"/>
    <property type="match status" value="1"/>
</dbReference>
<dbReference type="GO" id="GO:0005886">
    <property type="term" value="C:plasma membrane"/>
    <property type="evidence" value="ECO:0007669"/>
    <property type="project" value="UniProtKB-SubCell"/>
</dbReference>
<dbReference type="FunFam" id="3.30.565.10:FF:000006">
    <property type="entry name" value="Sensor histidine kinase WalK"/>
    <property type="match status" value="1"/>
</dbReference>
<feature type="domain" description="Histidine kinase" evidence="8">
    <location>
        <begin position="512"/>
        <end position="724"/>
    </location>
</feature>